<evidence type="ECO:0000313" key="2">
    <source>
        <dbReference type="Proteomes" id="UP000321393"/>
    </source>
</evidence>
<comment type="caution">
    <text evidence="1">The sequence shown here is derived from an EMBL/GenBank/DDBJ whole genome shotgun (WGS) entry which is preliminary data.</text>
</comment>
<dbReference type="Pfam" id="PF13975">
    <property type="entry name" value="gag-asp_proteas"/>
    <property type="match status" value="1"/>
</dbReference>
<dbReference type="Gene3D" id="3.10.10.10">
    <property type="entry name" value="HIV Type 1 Reverse Transcriptase, subunit A, domain 1"/>
    <property type="match status" value="1"/>
</dbReference>
<dbReference type="Gene3D" id="2.40.70.10">
    <property type="entry name" value="Acid Proteases"/>
    <property type="match status" value="1"/>
</dbReference>
<reference evidence="1 2" key="1">
    <citation type="submission" date="2019-08" db="EMBL/GenBank/DDBJ databases">
        <title>Draft genome sequences of two oriental melons (Cucumis melo L. var makuwa).</title>
        <authorList>
            <person name="Kwon S.-Y."/>
        </authorList>
    </citation>
    <scope>NUCLEOTIDE SEQUENCE [LARGE SCALE GENOMIC DNA]</scope>
    <source>
        <strain evidence="2">cv. SW 3</strain>
        <tissue evidence="1">Leaf</tissue>
    </source>
</reference>
<dbReference type="PANTHER" id="PTHR24559:SF436">
    <property type="entry name" value="RNA-DIRECTED DNA POLYMERASE HOMOLOG"/>
    <property type="match status" value="1"/>
</dbReference>
<dbReference type="EMBL" id="SSTE01019034">
    <property type="protein sequence ID" value="KAA0037134.1"/>
    <property type="molecule type" value="Genomic_DNA"/>
</dbReference>
<dbReference type="InterPro" id="IPR043502">
    <property type="entry name" value="DNA/RNA_pol_sf"/>
</dbReference>
<keyword evidence="1" id="KW-0808">Transferase</keyword>
<dbReference type="Proteomes" id="UP000321393">
    <property type="component" value="Unassembled WGS sequence"/>
</dbReference>
<sequence length="528" mass="60404">MHVLIRLPHEDLVKIVKRRLANGVAKEVKDIFTITLYQAEGEVDWIKGCEKPRIGALKYLSSLQKKAGERSVLAERGLLYVDTCINQKQTKSTMVDSGATHNFITEIEARRLRLRWERDSGRMKAVNSIALPIVGLVKQTMMKLGGWKGPIDFVVVKMDDFDVGLGMEFLLEHQKPPSVVILLGVLGKLEETVPKDTLIAARGKNTCENAYRMVPLKLAELQKQSKKLLGTGFSRPVQAPYRTLVLSIKKKDNNLRWMKYFWKSDIRLRYCRVRATEAKGLETTCVTEHEAYEFPVVPFSLTDAIATFYVPTNKIFQDHLQKGFQKLEENQSIAKGGRCCFVQGQINMLGHVVEFYIIDVGKRKIAATQFVKGFLKKVSSPTELLKENIQWGGNPDWQAAFDDKQATIERPSLGVADATKPSKDEAKVEKEWEQMADIAWVCLEEASRPMEKRSSVNLKHEEDREVKEVLADRVRKGRRPTREIHKFLVKWKNLLMEVTSRECVKDLEAWKQKTEELQLCRLTRTTTV</sequence>
<gene>
    <name evidence="1" type="ORF">E6C27_scaffold379G00400</name>
</gene>
<dbReference type="InterPro" id="IPR021109">
    <property type="entry name" value="Peptidase_aspartic_dom_sf"/>
</dbReference>
<name>A0A5A7T0X5_CUCMM</name>
<dbReference type="PANTHER" id="PTHR24559">
    <property type="entry name" value="TRANSPOSON TY3-I GAG-POL POLYPROTEIN"/>
    <property type="match status" value="1"/>
</dbReference>
<protein>
    <submittedName>
        <fullName evidence="1">Reverse transcriptase</fullName>
    </submittedName>
</protein>
<organism evidence="1 2">
    <name type="scientific">Cucumis melo var. makuwa</name>
    <name type="common">Oriental melon</name>
    <dbReference type="NCBI Taxonomy" id="1194695"/>
    <lineage>
        <taxon>Eukaryota</taxon>
        <taxon>Viridiplantae</taxon>
        <taxon>Streptophyta</taxon>
        <taxon>Embryophyta</taxon>
        <taxon>Tracheophyta</taxon>
        <taxon>Spermatophyta</taxon>
        <taxon>Magnoliopsida</taxon>
        <taxon>eudicotyledons</taxon>
        <taxon>Gunneridae</taxon>
        <taxon>Pentapetalae</taxon>
        <taxon>rosids</taxon>
        <taxon>fabids</taxon>
        <taxon>Cucurbitales</taxon>
        <taxon>Cucurbitaceae</taxon>
        <taxon>Benincaseae</taxon>
        <taxon>Cucumis</taxon>
    </lineage>
</organism>
<proteinExistence type="predicted"/>
<dbReference type="SUPFAM" id="SSF56672">
    <property type="entry name" value="DNA/RNA polymerases"/>
    <property type="match status" value="1"/>
</dbReference>
<dbReference type="SUPFAM" id="SSF50630">
    <property type="entry name" value="Acid proteases"/>
    <property type="match status" value="1"/>
</dbReference>
<dbReference type="InterPro" id="IPR053134">
    <property type="entry name" value="RNA-dir_DNA_polymerase"/>
</dbReference>
<dbReference type="GO" id="GO:0003964">
    <property type="term" value="F:RNA-directed DNA polymerase activity"/>
    <property type="evidence" value="ECO:0007669"/>
    <property type="project" value="UniProtKB-KW"/>
</dbReference>
<keyword evidence="1" id="KW-0548">Nucleotidyltransferase</keyword>
<dbReference type="AlphaFoldDB" id="A0A5A7T0X5"/>
<accession>A0A5A7T0X5</accession>
<dbReference type="OrthoDB" id="1928766at2759"/>
<evidence type="ECO:0000313" key="1">
    <source>
        <dbReference type="EMBL" id="KAA0037134.1"/>
    </source>
</evidence>
<dbReference type="CDD" id="cd00303">
    <property type="entry name" value="retropepsin_like"/>
    <property type="match status" value="1"/>
</dbReference>
<keyword evidence="1" id="KW-0695">RNA-directed DNA polymerase</keyword>